<accession>A0A652YPL1</accession>
<dbReference type="Pfam" id="PF00501">
    <property type="entry name" value="AMP-binding"/>
    <property type="match status" value="1"/>
</dbReference>
<gene>
    <name evidence="6" type="ORF">FNL38_104399</name>
</gene>
<dbReference type="AlphaFoldDB" id="A0A652YPL1"/>
<evidence type="ECO:0000256" key="1">
    <source>
        <dbReference type="ARBA" id="ARBA00006432"/>
    </source>
</evidence>
<protein>
    <submittedName>
        <fullName evidence="6">Crotonobetaine/carnitine-CoA ligase</fullName>
    </submittedName>
</protein>
<dbReference type="GO" id="GO:0006631">
    <property type="term" value="P:fatty acid metabolic process"/>
    <property type="evidence" value="ECO:0007669"/>
    <property type="project" value="TreeGrafter"/>
</dbReference>
<dbReference type="InterPro" id="IPR025110">
    <property type="entry name" value="AMP-bd_C"/>
</dbReference>
<dbReference type="Gene3D" id="3.40.50.12780">
    <property type="entry name" value="N-terminal domain of ligase-like"/>
    <property type="match status" value="1"/>
</dbReference>
<feature type="domain" description="AMP-binding enzyme C-terminal" evidence="5">
    <location>
        <begin position="405"/>
        <end position="480"/>
    </location>
</feature>
<proteinExistence type="inferred from homology"/>
<comment type="caution">
    <text evidence="6">The sequence shown here is derived from an EMBL/GenBank/DDBJ whole genome shotgun (WGS) entry which is preliminary data.</text>
</comment>
<organism evidence="6">
    <name type="scientific">Nocardia globerula</name>
    <dbReference type="NCBI Taxonomy" id="1818"/>
    <lineage>
        <taxon>Bacteria</taxon>
        <taxon>Bacillati</taxon>
        <taxon>Actinomycetota</taxon>
        <taxon>Actinomycetes</taxon>
        <taxon>Mycobacteriales</taxon>
        <taxon>Nocardiaceae</taxon>
        <taxon>Nocardia</taxon>
    </lineage>
</organism>
<evidence type="ECO:0000256" key="2">
    <source>
        <dbReference type="ARBA" id="ARBA00022598"/>
    </source>
</evidence>
<evidence type="ECO:0000256" key="3">
    <source>
        <dbReference type="SAM" id="MobiDB-lite"/>
    </source>
</evidence>
<dbReference type="PANTHER" id="PTHR43201:SF5">
    <property type="entry name" value="MEDIUM-CHAIN ACYL-COA LIGASE ACSF2, MITOCHONDRIAL"/>
    <property type="match status" value="1"/>
</dbReference>
<comment type="similarity">
    <text evidence="1">Belongs to the ATP-dependent AMP-binding enzyme family.</text>
</comment>
<dbReference type="SUPFAM" id="SSF56801">
    <property type="entry name" value="Acetyl-CoA synthetase-like"/>
    <property type="match status" value="1"/>
</dbReference>
<dbReference type="InterPro" id="IPR000873">
    <property type="entry name" value="AMP-dep_synth/lig_dom"/>
</dbReference>
<dbReference type="EMBL" id="VNIQ01000004">
    <property type="protein sequence ID" value="TYQ04026.1"/>
    <property type="molecule type" value="Genomic_DNA"/>
</dbReference>
<evidence type="ECO:0000313" key="6">
    <source>
        <dbReference type="EMBL" id="TYQ04026.1"/>
    </source>
</evidence>
<dbReference type="PROSITE" id="PS00455">
    <property type="entry name" value="AMP_BINDING"/>
    <property type="match status" value="1"/>
</dbReference>
<keyword evidence="2 6" id="KW-0436">Ligase</keyword>
<evidence type="ECO:0000259" key="4">
    <source>
        <dbReference type="Pfam" id="PF00501"/>
    </source>
</evidence>
<dbReference type="InterPro" id="IPR042099">
    <property type="entry name" value="ANL_N_sf"/>
</dbReference>
<dbReference type="Gene3D" id="3.30.300.30">
    <property type="match status" value="1"/>
</dbReference>
<dbReference type="InterPro" id="IPR045851">
    <property type="entry name" value="AMP-bd_C_sf"/>
</dbReference>
<dbReference type="PANTHER" id="PTHR43201">
    <property type="entry name" value="ACYL-COA SYNTHETASE"/>
    <property type="match status" value="1"/>
</dbReference>
<name>A0A652YPL1_NOCGL</name>
<feature type="domain" description="AMP-dependent synthetase/ligase" evidence="4">
    <location>
        <begin position="17"/>
        <end position="358"/>
    </location>
</feature>
<dbReference type="Pfam" id="PF13193">
    <property type="entry name" value="AMP-binding_C"/>
    <property type="match status" value="1"/>
</dbReference>
<dbReference type="InterPro" id="IPR020845">
    <property type="entry name" value="AMP-binding_CS"/>
</dbReference>
<evidence type="ECO:0000259" key="5">
    <source>
        <dbReference type="Pfam" id="PF13193"/>
    </source>
</evidence>
<reference evidence="6" key="1">
    <citation type="submission" date="2019-07" db="EMBL/GenBank/DDBJ databases">
        <title>Genomic Encyclopedia of Type Strains, Phase IV (KMG-IV): sequencing the most valuable type-strain genomes for metagenomic binning, comparative biology and taxonomic classification.</title>
        <authorList>
            <person name="Goeker M."/>
        </authorList>
    </citation>
    <scope>NUCLEOTIDE SEQUENCE</scope>
    <source>
        <strain evidence="6">DSM 44596</strain>
    </source>
</reference>
<feature type="region of interest" description="Disordered" evidence="3">
    <location>
        <begin position="487"/>
        <end position="507"/>
    </location>
</feature>
<sequence>MPCDTHAIPRSLPDLIRRRALERPEHPALVVGGITVTYRKLLERAASMGSALRSAGVGRGERVAALSGNRIELADLVLGCAWIGAVAVPLNTALRADSIVSALEQAEVQRILVSPECANVVSGFDGTVWVMGEPHVPTAGLNPGCEPEAVDPLDMAAILFTSGTTGIPRGVRCPHAQFLQWGKSVGASLGLTRDDVLYNCLPLFHTNALNAFVQSVWAGSTFVLGQRFSVRNHWSEVREIGATVDYLLGAMVAMLINADPALHDRQHNIRIALAPATPAHLIEPFAKRFGVELVDGFGSTETNLVIGTLPGNRRAGYMGTVMSGYDAAVINDGSAVPDGVPGELVVRTTVAGSCSQGYLGDPIPEPGSWIHTGDRVIRDADGWFRFVDRIKDVIRRRGENISGAEVETVLALHPSISQVAVFPVPSELAEDDVMATVILRPGADFDPISILDSAQQQLPYFALPRYIDIVDSLPLTETGKVQKAPLRERGVGQHTWDSEKSKFSARR</sequence>
<dbReference type="GO" id="GO:0031956">
    <property type="term" value="F:medium-chain fatty acid-CoA ligase activity"/>
    <property type="evidence" value="ECO:0007669"/>
    <property type="project" value="TreeGrafter"/>
</dbReference>